<keyword evidence="2 5" id="KW-0238">DNA-binding</keyword>
<keyword evidence="9" id="KW-1185">Reference proteome</keyword>
<dbReference type="GO" id="GO:0005634">
    <property type="term" value="C:nucleus"/>
    <property type="evidence" value="ECO:0000318"/>
    <property type="project" value="GO_Central"/>
</dbReference>
<dbReference type="SUPFAM" id="SSF46689">
    <property type="entry name" value="Homeodomain-like"/>
    <property type="match status" value="1"/>
</dbReference>
<dbReference type="GO" id="GO:0000981">
    <property type="term" value="F:DNA-binding transcription factor activity, RNA polymerase II-specific"/>
    <property type="evidence" value="ECO:0000318"/>
    <property type="project" value="GO_Central"/>
</dbReference>
<evidence type="ECO:0000256" key="6">
    <source>
        <dbReference type="RuleBase" id="RU000682"/>
    </source>
</evidence>
<dbReference type="PROSITE" id="PS00027">
    <property type="entry name" value="HOMEOBOX_1"/>
    <property type="match status" value="1"/>
</dbReference>
<dbReference type="Proteomes" id="UP000005239">
    <property type="component" value="Unassembled WGS sequence"/>
</dbReference>
<evidence type="ECO:0000313" key="8">
    <source>
        <dbReference type="EnsemblMetazoa" id="PPA39805.1"/>
    </source>
</evidence>
<accession>A0A2A6BJ91</accession>
<dbReference type="Gene3D" id="1.10.10.60">
    <property type="entry name" value="Homeodomain-like"/>
    <property type="match status" value="1"/>
</dbReference>
<dbReference type="InterPro" id="IPR009057">
    <property type="entry name" value="Homeodomain-like_sf"/>
</dbReference>
<comment type="subcellular location">
    <subcellularLocation>
        <location evidence="1 5 6">Nucleus</location>
    </subcellularLocation>
</comment>
<dbReference type="EnsemblMetazoa" id="PPA39805.1">
    <property type="protein sequence ID" value="PPA39805.1"/>
    <property type="gene ID" value="WBGene00278174"/>
</dbReference>
<dbReference type="GO" id="GO:0000978">
    <property type="term" value="F:RNA polymerase II cis-regulatory region sequence-specific DNA binding"/>
    <property type="evidence" value="ECO:0000318"/>
    <property type="project" value="GO_Central"/>
</dbReference>
<evidence type="ECO:0000256" key="4">
    <source>
        <dbReference type="ARBA" id="ARBA00023242"/>
    </source>
</evidence>
<evidence type="ECO:0000256" key="5">
    <source>
        <dbReference type="PROSITE-ProRule" id="PRU00108"/>
    </source>
</evidence>
<keyword evidence="4 5" id="KW-0539">Nucleus</keyword>
<name>A0A2A6BJ91_PRIPA</name>
<dbReference type="InterPro" id="IPR017970">
    <property type="entry name" value="Homeobox_CS"/>
</dbReference>
<evidence type="ECO:0000256" key="7">
    <source>
        <dbReference type="SAM" id="MobiDB-lite"/>
    </source>
</evidence>
<dbReference type="Pfam" id="PF00046">
    <property type="entry name" value="Homeodomain"/>
    <property type="match status" value="1"/>
</dbReference>
<accession>A0A8R1YT78</accession>
<organism evidence="8 9">
    <name type="scientific">Pristionchus pacificus</name>
    <name type="common">Parasitic nematode worm</name>
    <dbReference type="NCBI Taxonomy" id="54126"/>
    <lineage>
        <taxon>Eukaryota</taxon>
        <taxon>Metazoa</taxon>
        <taxon>Ecdysozoa</taxon>
        <taxon>Nematoda</taxon>
        <taxon>Chromadorea</taxon>
        <taxon>Rhabditida</taxon>
        <taxon>Rhabditina</taxon>
        <taxon>Diplogasteromorpha</taxon>
        <taxon>Diplogasteroidea</taxon>
        <taxon>Neodiplogasteridae</taxon>
        <taxon>Pristionchus</taxon>
    </lineage>
</organism>
<dbReference type="GO" id="GO:0006357">
    <property type="term" value="P:regulation of transcription by RNA polymerase II"/>
    <property type="evidence" value="ECO:0000318"/>
    <property type="project" value="GO_Central"/>
</dbReference>
<dbReference type="PANTHER" id="PTHR24339:SF28">
    <property type="entry name" value="E5-RELATED"/>
    <property type="match status" value="1"/>
</dbReference>
<gene>
    <name evidence="8" type="primary">WBGene00278174</name>
</gene>
<dbReference type="PRINTS" id="PR00031">
    <property type="entry name" value="HTHREPRESSR"/>
</dbReference>
<dbReference type="InterPro" id="IPR050877">
    <property type="entry name" value="EMX-VAX-Noto_Homeobox_TFs"/>
</dbReference>
<dbReference type="InterPro" id="IPR001356">
    <property type="entry name" value="HD"/>
</dbReference>
<dbReference type="InterPro" id="IPR000047">
    <property type="entry name" value="HTH_motif"/>
</dbReference>
<dbReference type="SMART" id="SM00389">
    <property type="entry name" value="HOX"/>
    <property type="match status" value="1"/>
</dbReference>
<evidence type="ECO:0000313" key="9">
    <source>
        <dbReference type="Proteomes" id="UP000005239"/>
    </source>
</evidence>
<dbReference type="GO" id="GO:0030182">
    <property type="term" value="P:neuron differentiation"/>
    <property type="evidence" value="ECO:0000318"/>
    <property type="project" value="GO_Central"/>
</dbReference>
<sequence>MEGENSSFPISTQSTIDQLAQVLLPSTMESLLSQLSSPSSSLLPLTFLPPLSSSSSSYHSSDPSDDLLRALDSLPSSVSSAHSLLSPPIHAPTPIRPTPFLSPHSYSSSLGSCGSLPLSSLSSSPSALSPLPTSLSSGSSAFSLLQLPILSDPFSPLGRRCSAPEGPPRPELRLNMEKRRFSDFSSDLHESSSSSELRRRHSMLPSSITIPERKSSNPRKQRTIYAGGQTKVLEEAFLSQRYMVGTEREALASKLGLSEAQVRVWFQNRRSKHRKQRRTLSGSFDIPPSSTVLSPTIITTVSSTVPQFNLPSTGPLSPTQLSALGPLFSSTLPSFEALSSLSTIRNLEMRDN</sequence>
<evidence type="ECO:0000256" key="3">
    <source>
        <dbReference type="ARBA" id="ARBA00023155"/>
    </source>
</evidence>
<evidence type="ECO:0000256" key="2">
    <source>
        <dbReference type="ARBA" id="ARBA00023125"/>
    </source>
</evidence>
<dbReference type="PROSITE" id="PS50071">
    <property type="entry name" value="HOMEOBOX_2"/>
    <property type="match status" value="1"/>
</dbReference>
<protein>
    <submittedName>
        <fullName evidence="8">Ceh-23</fullName>
    </submittedName>
</protein>
<dbReference type="OrthoDB" id="6159439at2759"/>
<feature type="region of interest" description="Disordered" evidence="7">
    <location>
        <begin position="183"/>
        <end position="221"/>
    </location>
</feature>
<reference evidence="9" key="1">
    <citation type="journal article" date="2008" name="Nat. Genet.">
        <title>The Pristionchus pacificus genome provides a unique perspective on nematode lifestyle and parasitism.</title>
        <authorList>
            <person name="Dieterich C."/>
            <person name="Clifton S.W."/>
            <person name="Schuster L.N."/>
            <person name="Chinwalla A."/>
            <person name="Delehaunty K."/>
            <person name="Dinkelacker I."/>
            <person name="Fulton L."/>
            <person name="Fulton R."/>
            <person name="Godfrey J."/>
            <person name="Minx P."/>
            <person name="Mitreva M."/>
            <person name="Roeseler W."/>
            <person name="Tian H."/>
            <person name="Witte H."/>
            <person name="Yang S.P."/>
            <person name="Wilson R.K."/>
            <person name="Sommer R.J."/>
        </authorList>
    </citation>
    <scope>NUCLEOTIDE SEQUENCE [LARGE SCALE GENOMIC DNA]</scope>
    <source>
        <strain evidence="9">PS312</strain>
    </source>
</reference>
<keyword evidence="3 5" id="KW-0371">Homeobox</keyword>
<evidence type="ECO:0000256" key="1">
    <source>
        <dbReference type="ARBA" id="ARBA00004123"/>
    </source>
</evidence>
<dbReference type="PANTHER" id="PTHR24339">
    <property type="entry name" value="HOMEOBOX PROTEIN EMX-RELATED"/>
    <property type="match status" value="1"/>
</dbReference>
<feature type="DNA-binding region" description="Homeobox" evidence="5">
    <location>
        <begin position="218"/>
        <end position="277"/>
    </location>
</feature>
<reference evidence="8" key="2">
    <citation type="submission" date="2022-06" db="UniProtKB">
        <authorList>
            <consortium name="EnsemblMetazoa"/>
        </authorList>
    </citation>
    <scope>IDENTIFICATION</scope>
    <source>
        <strain evidence="8">PS312</strain>
    </source>
</reference>
<dbReference type="GO" id="GO:0007417">
    <property type="term" value="P:central nervous system development"/>
    <property type="evidence" value="ECO:0000318"/>
    <property type="project" value="GO_Central"/>
</dbReference>
<dbReference type="CDD" id="cd00086">
    <property type="entry name" value="homeodomain"/>
    <property type="match status" value="1"/>
</dbReference>
<dbReference type="GO" id="GO:0007420">
    <property type="term" value="P:brain development"/>
    <property type="evidence" value="ECO:0000318"/>
    <property type="project" value="GO_Central"/>
</dbReference>
<dbReference type="AlphaFoldDB" id="A0A2A6BJ91"/>
<proteinExistence type="predicted"/>